<proteinExistence type="predicted"/>
<evidence type="ECO:0000313" key="2">
    <source>
        <dbReference type="Proteomes" id="UP000693946"/>
    </source>
</evidence>
<organism evidence="1 2">
    <name type="scientific">Solea senegalensis</name>
    <name type="common">Senegalese sole</name>
    <dbReference type="NCBI Taxonomy" id="28829"/>
    <lineage>
        <taxon>Eukaryota</taxon>
        <taxon>Metazoa</taxon>
        <taxon>Chordata</taxon>
        <taxon>Craniata</taxon>
        <taxon>Vertebrata</taxon>
        <taxon>Euteleostomi</taxon>
        <taxon>Actinopterygii</taxon>
        <taxon>Neopterygii</taxon>
        <taxon>Teleostei</taxon>
        <taxon>Neoteleostei</taxon>
        <taxon>Acanthomorphata</taxon>
        <taxon>Carangaria</taxon>
        <taxon>Pleuronectiformes</taxon>
        <taxon>Pleuronectoidei</taxon>
        <taxon>Soleidae</taxon>
        <taxon>Solea</taxon>
    </lineage>
</organism>
<dbReference type="EMBL" id="JAGKHQ010000011">
    <property type="protein sequence ID" value="KAG7505274.1"/>
    <property type="molecule type" value="Genomic_DNA"/>
</dbReference>
<keyword evidence="2" id="KW-1185">Reference proteome</keyword>
<dbReference type="Proteomes" id="UP000693946">
    <property type="component" value="Linkage Group LG19"/>
</dbReference>
<evidence type="ECO:0000313" key="1">
    <source>
        <dbReference type="EMBL" id="KAG7505274.1"/>
    </source>
</evidence>
<dbReference type="AlphaFoldDB" id="A0AAV6RJH3"/>
<comment type="caution">
    <text evidence="1">The sequence shown here is derived from an EMBL/GenBank/DDBJ whole genome shotgun (WGS) entry which is preliminary data.</text>
</comment>
<reference evidence="1 2" key="1">
    <citation type="journal article" date="2021" name="Sci. Rep.">
        <title>Chromosome anchoring in Senegalese sole (Solea senegalensis) reveals sex-associated markers and genome rearrangements in flatfish.</title>
        <authorList>
            <person name="Guerrero-Cozar I."/>
            <person name="Gomez-Garrido J."/>
            <person name="Berbel C."/>
            <person name="Martinez-Blanch J.F."/>
            <person name="Alioto T."/>
            <person name="Claros M.G."/>
            <person name="Gagnaire P.A."/>
            <person name="Manchado M."/>
        </authorList>
    </citation>
    <scope>NUCLEOTIDE SEQUENCE [LARGE SCALE GENOMIC DNA]</scope>
    <source>
        <strain evidence="1">Sse05_10M</strain>
    </source>
</reference>
<sequence length="81" mass="8998">MSWKDGNTKAKEIHPATVFEGRVSNESLIPSTLGLGLCLSLSGRELLPMRVCRFCLKVIKREKMQSGENKLARHNDGEVEG</sequence>
<gene>
    <name evidence="1" type="ORF">JOB18_027826</name>
</gene>
<name>A0AAV6RJH3_SOLSE</name>
<protein>
    <submittedName>
        <fullName evidence="1">Uncharacterized protein</fullName>
    </submittedName>
</protein>
<accession>A0AAV6RJH3</accession>